<evidence type="ECO:0000256" key="13">
    <source>
        <dbReference type="SAM" id="MobiDB-lite"/>
    </source>
</evidence>
<dbReference type="EC" id="5.3.2.1" evidence="9"/>
<dbReference type="Gene3D" id="3.30.429.10">
    <property type="entry name" value="Macrophage Migration Inhibitory Factor"/>
    <property type="match status" value="1"/>
</dbReference>
<keyword evidence="4" id="KW-0964">Secreted</keyword>
<keyword evidence="5" id="KW-0413">Isomerase</keyword>
<feature type="compositionally biased region" description="Basic residues" evidence="13">
    <location>
        <begin position="268"/>
        <end position="282"/>
    </location>
</feature>
<dbReference type="AlphaFoldDB" id="A0A9P8CP93"/>
<feature type="region of interest" description="Disordered" evidence="13">
    <location>
        <begin position="249"/>
        <end position="293"/>
    </location>
</feature>
<comment type="catalytic activity">
    <reaction evidence="7">
        <text>L-dopachrome = 5,6-dihydroxyindole-2-carboxylate</text>
        <dbReference type="Rhea" id="RHEA:13041"/>
        <dbReference type="ChEBI" id="CHEBI:16875"/>
        <dbReference type="ChEBI" id="CHEBI:57509"/>
        <dbReference type="EC" id="5.3.3.12"/>
    </reaction>
</comment>
<evidence type="ECO:0000256" key="5">
    <source>
        <dbReference type="ARBA" id="ARBA00023235"/>
    </source>
</evidence>
<feature type="region of interest" description="Disordered" evidence="13">
    <location>
        <begin position="1"/>
        <end position="119"/>
    </location>
</feature>
<dbReference type="GO" id="GO:0005576">
    <property type="term" value="C:extracellular region"/>
    <property type="evidence" value="ECO:0007669"/>
    <property type="project" value="UniProtKB-SubCell"/>
</dbReference>
<dbReference type="InterPro" id="IPR001398">
    <property type="entry name" value="Macrophage_inhib_fac"/>
</dbReference>
<feature type="compositionally biased region" description="Polar residues" evidence="13">
    <location>
        <begin position="41"/>
        <end position="50"/>
    </location>
</feature>
<dbReference type="RefSeq" id="XP_046117871.1">
    <property type="nucleotide sequence ID" value="XM_046257624.1"/>
</dbReference>
<evidence type="ECO:0000256" key="7">
    <source>
        <dbReference type="ARBA" id="ARBA00036823"/>
    </source>
</evidence>
<evidence type="ECO:0000256" key="12">
    <source>
        <dbReference type="ARBA" id="ARBA00042730"/>
    </source>
</evidence>
<dbReference type="OrthoDB" id="255819at2759"/>
<comment type="similarity">
    <text evidence="2">Belongs to the MIF family.</text>
</comment>
<evidence type="ECO:0000256" key="9">
    <source>
        <dbReference type="ARBA" id="ARBA00039086"/>
    </source>
</evidence>
<evidence type="ECO:0000256" key="2">
    <source>
        <dbReference type="ARBA" id="ARBA00005851"/>
    </source>
</evidence>
<dbReference type="PANTHER" id="PTHR11954">
    <property type="entry name" value="D-DOPACHROME DECARBOXYLASE"/>
    <property type="match status" value="1"/>
</dbReference>
<dbReference type="Proteomes" id="UP000887229">
    <property type="component" value="Unassembled WGS sequence"/>
</dbReference>
<dbReference type="SUPFAM" id="SSF55331">
    <property type="entry name" value="Tautomerase/MIF"/>
    <property type="match status" value="1"/>
</dbReference>
<dbReference type="Pfam" id="PF01187">
    <property type="entry name" value="MIF"/>
    <property type="match status" value="1"/>
</dbReference>
<feature type="compositionally biased region" description="Pro residues" evidence="13">
    <location>
        <begin position="22"/>
        <end position="37"/>
    </location>
</feature>
<evidence type="ECO:0000256" key="8">
    <source>
        <dbReference type="ARBA" id="ARBA00038932"/>
    </source>
</evidence>
<name>A0A9P8CP93_9HYPO</name>
<evidence type="ECO:0000256" key="3">
    <source>
        <dbReference type="ARBA" id="ARBA00022514"/>
    </source>
</evidence>
<protein>
    <recommendedName>
        <fullName evidence="12">L-dopachrome isomerase</fullName>
        <ecNumber evidence="9">5.3.2.1</ecNumber>
        <ecNumber evidence="8">5.3.3.12</ecNumber>
    </recommendedName>
    <alternativeName>
        <fullName evidence="10">L-dopachrome tautomerase</fullName>
    </alternativeName>
    <alternativeName>
        <fullName evidence="11">Phenylpyruvate tautomerase</fullName>
    </alternativeName>
</protein>
<sequence>MASTPRSTRHLPSSPRVIPRNLPDPPHPPSGPRPEAPSTPSSSGVSTKDFAQQPLPPPPPPPPPIAPLRTPSSRPKQPRLPPVVEGDAHLLRDVRDSPPGESSLRRRDSGPGLSKQRSKYFNRVFGANGDTRQTRAVVVAEVKTNVFVQDEMAFLTALSDHLSTRYATPLDSIAVHLVHGTCLLLGGTFDPAYIISIGTLPRLLQTATNKRNAALLQKMMKDMLEVSMERGVVRYIPVAEDCLARGGKTLDSAATEDNEEGDGEGRPVRRRTTGGRFGRFKAKSPPPMPPLPAGVYGQEAGGATLIKREEKGLRHKKSFNFVQSIFRMPSRKGAADKDEGTKAQSRATEQ</sequence>
<dbReference type="GO" id="GO:0050178">
    <property type="term" value="F:phenylpyruvate tautomerase activity"/>
    <property type="evidence" value="ECO:0007669"/>
    <property type="project" value="UniProtKB-EC"/>
</dbReference>
<feature type="compositionally biased region" description="Pro residues" evidence="13">
    <location>
        <begin position="54"/>
        <end position="66"/>
    </location>
</feature>
<dbReference type="EMBL" id="MU251256">
    <property type="protein sequence ID" value="KAG9253947.1"/>
    <property type="molecule type" value="Genomic_DNA"/>
</dbReference>
<evidence type="ECO:0000256" key="6">
    <source>
        <dbReference type="ARBA" id="ARBA00036735"/>
    </source>
</evidence>
<comment type="catalytic activity">
    <reaction evidence="6">
        <text>3-phenylpyruvate = enol-phenylpyruvate</text>
        <dbReference type="Rhea" id="RHEA:17097"/>
        <dbReference type="ChEBI" id="CHEBI:16815"/>
        <dbReference type="ChEBI" id="CHEBI:18005"/>
        <dbReference type="EC" id="5.3.2.1"/>
    </reaction>
</comment>
<keyword evidence="3" id="KW-0202">Cytokine</keyword>
<dbReference type="GO" id="GO:0004167">
    <property type="term" value="F:dopachrome isomerase activity"/>
    <property type="evidence" value="ECO:0007669"/>
    <property type="project" value="UniProtKB-EC"/>
</dbReference>
<dbReference type="EC" id="5.3.3.12" evidence="8"/>
<keyword evidence="15" id="KW-1185">Reference proteome</keyword>
<feature type="compositionally biased region" description="Basic and acidic residues" evidence="13">
    <location>
        <begin position="86"/>
        <end position="109"/>
    </location>
</feature>
<dbReference type="InterPro" id="IPR014347">
    <property type="entry name" value="Tautomerase/MIF_sf"/>
</dbReference>
<evidence type="ECO:0000256" key="11">
    <source>
        <dbReference type="ARBA" id="ARBA00041912"/>
    </source>
</evidence>
<accession>A0A9P8CP93</accession>
<proteinExistence type="inferred from homology"/>
<evidence type="ECO:0000256" key="10">
    <source>
        <dbReference type="ARBA" id="ARBA00041631"/>
    </source>
</evidence>
<dbReference type="GeneID" id="70288527"/>
<gene>
    <name evidence="14" type="ORF">F5Z01DRAFT_137786</name>
</gene>
<comment type="subcellular location">
    <subcellularLocation>
        <location evidence="1">Secreted</location>
    </subcellularLocation>
</comment>
<evidence type="ECO:0000313" key="15">
    <source>
        <dbReference type="Proteomes" id="UP000887229"/>
    </source>
</evidence>
<evidence type="ECO:0000313" key="14">
    <source>
        <dbReference type="EMBL" id="KAG9253947.1"/>
    </source>
</evidence>
<reference evidence="14" key="1">
    <citation type="journal article" date="2021" name="IMA Fungus">
        <title>Genomic characterization of three marine fungi, including Emericellopsis atlantica sp. nov. with signatures of a generalist lifestyle and marine biomass degradation.</title>
        <authorList>
            <person name="Hagestad O.C."/>
            <person name="Hou L."/>
            <person name="Andersen J.H."/>
            <person name="Hansen E.H."/>
            <person name="Altermark B."/>
            <person name="Li C."/>
            <person name="Kuhnert E."/>
            <person name="Cox R.J."/>
            <person name="Crous P.W."/>
            <person name="Spatafora J.W."/>
            <person name="Lail K."/>
            <person name="Amirebrahimi M."/>
            <person name="Lipzen A."/>
            <person name="Pangilinan J."/>
            <person name="Andreopoulos W."/>
            <person name="Hayes R.D."/>
            <person name="Ng V."/>
            <person name="Grigoriev I.V."/>
            <person name="Jackson S.A."/>
            <person name="Sutton T.D.S."/>
            <person name="Dobson A.D.W."/>
            <person name="Rama T."/>
        </authorList>
    </citation>
    <scope>NUCLEOTIDE SEQUENCE</scope>
    <source>
        <strain evidence="14">TS7</strain>
    </source>
</reference>
<organism evidence="14 15">
    <name type="scientific">Emericellopsis atlantica</name>
    <dbReference type="NCBI Taxonomy" id="2614577"/>
    <lineage>
        <taxon>Eukaryota</taxon>
        <taxon>Fungi</taxon>
        <taxon>Dikarya</taxon>
        <taxon>Ascomycota</taxon>
        <taxon>Pezizomycotina</taxon>
        <taxon>Sordariomycetes</taxon>
        <taxon>Hypocreomycetidae</taxon>
        <taxon>Hypocreales</taxon>
        <taxon>Bionectriaceae</taxon>
        <taxon>Emericellopsis</taxon>
    </lineage>
</organism>
<evidence type="ECO:0000256" key="1">
    <source>
        <dbReference type="ARBA" id="ARBA00004613"/>
    </source>
</evidence>
<comment type="caution">
    <text evidence="14">The sequence shown here is derived from an EMBL/GenBank/DDBJ whole genome shotgun (WGS) entry which is preliminary data.</text>
</comment>
<dbReference type="PANTHER" id="PTHR11954:SF6">
    <property type="entry name" value="MACROPHAGE MIGRATION INHIBITORY FACTOR"/>
    <property type="match status" value="1"/>
</dbReference>
<evidence type="ECO:0000256" key="4">
    <source>
        <dbReference type="ARBA" id="ARBA00022525"/>
    </source>
</evidence>
<feature type="region of interest" description="Disordered" evidence="13">
    <location>
        <begin position="327"/>
        <end position="350"/>
    </location>
</feature>